<gene>
    <name evidence="2" type="ORF">HEK616_32270</name>
</gene>
<dbReference type="InterPro" id="IPR025736">
    <property type="entry name" value="PucR_C-HTH_dom"/>
</dbReference>
<dbReference type="Pfam" id="PF13556">
    <property type="entry name" value="HTH_30"/>
    <property type="match status" value="1"/>
</dbReference>
<dbReference type="PANTHER" id="PTHR33744:SF17">
    <property type="entry name" value="CONSERVED PROTEIN"/>
    <property type="match status" value="1"/>
</dbReference>
<reference evidence="2" key="1">
    <citation type="submission" date="2022-06" db="EMBL/GenBank/DDBJ databases">
        <title>Complete genome sequence of Streptomyces nigrescens HEK616.</title>
        <authorList>
            <person name="Asamizu S."/>
            <person name="Onaka H."/>
        </authorList>
    </citation>
    <scope>NUCLEOTIDE SEQUENCE</scope>
    <source>
        <strain evidence="2">HEK616</strain>
    </source>
</reference>
<evidence type="ECO:0000259" key="1">
    <source>
        <dbReference type="Pfam" id="PF13556"/>
    </source>
</evidence>
<name>A0ABN6QY48_STRNI</name>
<dbReference type="InterPro" id="IPR051448">
    <property type="entry name" value="CdaR-like_regulators"/>
</dbReference>
<keyword evidence="3" id="KW-1185">Reference proteome</keyword>
<protein>
    <submittedName>
        <fullName evidence="2">Transcriptional regulator</fullName>
    </submittedName>
</protein>
<dbReference type="InterPro" id="IPR042070">
    <property type="entry name" value="PucR_C-HTH_sf"/>
</dbReference>
<evidence type="ECO:0000313" key="3">
    <source>
        <dbReference type="Proteomes" id="UP001059597"/>
    </source>
</evidence>
<dbReference type="PANTHER" id="PTHR33744">
    <property type="entry name" value="CARBOHYDRATE DIACID REGULATOR"/>
    <property type="match status" value="1"/>
</dbReference>
<accession>A0ABN6QY48</accession>
<organism evidence="2 3">
    <name type="scientific">Streptomyces nigrescens</name>
    <dbReference type="NCBI Taxonomy" id="1920"/>
    <lineage>
        <taxon>Bacteria</taxon>
        <taxon>Bacillati</taxon>
        <taxon>Actinomycetota</taxon>
        <taxon>Actinomycetes</taxon>
        <taxon>Kitasatosporales</taxon>
        <taxon>Streptomycetaceae</taxon>
        <taxon>Streptomyces</taxon>
    </lineage>
</organism>
<dbReference type="EMBL" id="AP026073">
    <property type="protein sequence ID" value="BDM69740.1"/>
    <property type="molecule type" value="Genomic_DNA"/>
</dbReference>
<sequence>MVPSEMTSTHAGGGDGAGEELFALADAIAAVIGGSVAIEDLETRVVAYSTRPGQAIDELRRQGILGRRVPEQPGPQAERQLRQYRQVLTAPGVIRMPGLAEDELPRAAVAVRAGDLPLGTIWAIEDRSPLDEAGERVLLDGARTAALHMLRRRSATALELHAREQALRAGLDGTAPATDTAYRLGVPANTPLTLLGFAPVGASPDAGTLLTRLGAELGRHWAAVRPSAAVCTGPRAVYTLLPDADPDSSRRLAAQALAAASRPGTRPLRAALSRPAALLSELPELRSDVDDVLRVTTTDPEAPDVAALTDVHARVLLAHLSDELAQRPRLRHPGVEAMLTHDRTRGTYYATSVTAWLDAVGNVGEAARRLTVHQNTLKYRLRRARELFGLDLDQPDDRLSCWLQLRIDAARR</sequence>
<dbReference type="Proteomes" id="UP001059597">
    <property type="component" value="Chromosome"/>
</dbReference>
<evidence type="ECO:0000313" key="2">
    <source>
        <dbReference type="EMBL" id="BDM69740.1"/>
    </source>
</evidence>
<feature type="domain" description="PucR C-terminal helix-turn-helix" evidence="1">
    <location>
        <begin position="352"/>
        <end position="407"/>
    </location>
</feature>
<dbReference type="Gene3D" id="1.10.10.2840">
    <property type="entry name" value="PucR C-terminal helix-turn-helix domain"/>
    <property type="match status" value="1"/>
</dbReference>
<proteinExistence type="predicted"/>